<keyword evidence="2" id="KW-1185">Reference proteome</keyword>
<proteinExistence type="predicted"/>
<gene>
    <name evidence="1" type="ORF">PsorP6_004045</name>
</gene>
<name>A0ACC0VKN6_9STRA</name>
<accession>A0ACC0VKN6</accession>
<dbReference type="EMBL" id="CM047587">
    <property type="protein sequence ID" value="KAI9906872.1"/>
    <property type="molecule type" value="Genomic_DNA"/>
</dbReference>
<reference evidence="1 2" key="1">
    <citation type="journal article" date="2022" name="bioRxiv">
        <title>The genome of the oomycete Peronosclerospora sorghi, a cosmopolitan pathogen of maize and sorghum, is inflated with dispersed pseudogenes.</title>
        <authorList>
            <person name="Fletcher K."/>
            <person name="Martin F."/>
            <person name="Isakeit T."/>
            <person name="Cavanaugh K."/>
            <person name="Magill C."/>
            <person name="Michelmore R."/>
        </authorList>
    </citation>
    <scope>NUCLEOTIDE SEQUENCE [LARGE SCALE GENOMIC DNA]</scope>
    <source>
        <strain evidence="1">P6</strain>
    </source>
</reference>
<dbReference type="Proteomes" id="UP001163321">
    <property type="component" value="Chromosome 8"/>
</dbReference>
<protein>
    <submittedName>
        <fullName evidence="1">Uncharacterized protein</fullName>
    </submittedName>
</protein>
<comment type="caution">
    <text evidence="1">The sequence shown here is derived from an EMBL/GenBank/DDBJ whole genome shotgun (WGS) entry which is preliminary data.</text>
</comment>
<sequence>MLRVFNDTARYVDQGCGKRKGMFAIYLEPWHADVLEFLELRKNHGNELHCARDLFYALWMGAHLQFQVHCMRAVAQFWQGTASKSAARDRDKSTAKRLLDLTSRIPNAMKRAKS</sequence>
<evidence type="ECO:0000313" key="2">
    <source>
        <dbReference type="Proteomes" id="UP001163321"/>
    </source>
</evidence>
<organism evidence="1 2">
    <name type="scientific">Peronosclerospora sorghi</name>
    <dbReference type="NCBI Taxonomy" id="230839"/>
    <lineage>
        <taxon>Eukaryota</taxon>
        <taxon>Sar</taxon>
        <taxon>Stramenopiles</taxon>
        <taxon>Oomycota</taxon>
        <taxon>Peronosporomycetes</taxon>
        <taxon>Peronosporales</taxon>
        <taxon>Peronosporaceae</taxon>
        <taxon>Peronosclerospora</taxon>
    </lineage>
</organism>
<evidence type="ECO:0000313" key="1">
    <source>
        <dbReference type="EMBL" id="KAI9906872.1"/>
    </source>
</evidence>